<dbReference type="SUPFAM" id="SSF55159">
    <property type="entry name" value="eIF1-like"/>
    <property type="match status" value="1"/>
</dbReference>
<evidence type="ECO:0000313" key="4">
    <source>
        <dbReference type="Proteomes" id="UP000192596"/>
    </source>
</evidence>
<accession>A0A1V8SLQ3</accession>
<keyword evidence="4" id="KW-1185">Reference proteome</keyword>
<evidence type="ECO:0000256" key="1">
    <source>
        <dbReference type="SAM" id="MobiDB-lite"/>
    </source>
</evidence>
<dbReference type="Gene3D" id="3.30.780.10">
    <property type="entry name" value="SUI1-like domain"/>
    <property type="match status" value="1"/>
</dbReference>
<dbReference type="Proteomes" id="UP000192596">
    <property type="component" value="Unassembled WGS sequence"/>
</dbReference>
<dbReference type="InterPro" id="IPR036885">
    <property type="entry name" value="SWIB_MDM2_dom_sf"/>
</dbReference>
<dbReference type="SUPFAM" id="SSF88697">
    <property type="entry name" value="PUA domain-like"/>
    <property type="match status" value="1"/>
</dbReference>
<evidence type="ECO:0000313" key="3">
    <source>
        <dbReference type="EMBL" id="OQN99957.1"/>
    </source>
</evidence>
<dbReference type="GO" id="GO:0001731">
    <property type="term" value="P:formation of translation preinitiation complex"/>
    <property type="evidence" value="ECO:0007669"/>
    <property type="project" value="InterPro"/>
</dbReference>
<dbReference type="InParanoid" id="A0A1V8SLQ3"/>
<dbReference type="FunFam" id="3.30.780.10:FF:000008">
    <property type="entry name" value="eukaryotic translation initiation factor 2D"/>
    <property type="match status" value="1"/>
</dbReference>
<reference evidence="4" key="1">
    <citation type="submission" date="2017-03" db="EMBL/GenBank/DDBJ databases">
        <title>Genomes of endolithic fungi from Antarctica.</title>
        <authorList>
            <person name="Coleine C."/>
            <person name="Masonjones S."/>
            <person name="Stajich J.E."/>
        </authorList>
    </citation>
    <scope>NUCLEOTIDE SEQUENCE [LARGE SCALE GENOMIC DNA]</scope>
    <source>
        <strain evidence="4">CCFEE 5527</strain>
    </source>
</reference>
<dbReference type="EMBL" id="NAJO01000037">
    <property type="protein sequence ID" value="OQN99957.1"/>
    <property type="molecule type" value="Genomic_DNA"/>
</dbReference>
<dbReference type="CDD" id="cd11608">
    <property type="entry name" value="eIF2D_C"/>
    <property type="match status" value="1"/>
</dbReference>
<dbReference type="Pfam" id="PF26292">
    <property type="entry name" value="PUA_elF2D"/>
    <property type="match status" value="1"/>
</dbReference>
<dbReference type="InterPro" id="IPR058886">
    <property type="entry name" value="SWIB_eIF2D"/>
</dbReference>
<dbReference type="InterPro" id="IPR036877">
    <property type="entry name" value="SUI1_dom_sf"/>
</dbReference>
<organism evidence="3 4">
    <name type="scientific">Cryoendolithus antarcticus</name>
    <dbReference type="NCBI Taxonomy" id="1507870"/>
    <lineage>
        <taxon>Eukaryota</taxon>
        <taxon>Fungi</taxon>
        <taxon>Dikarya</taxon>
        <taxon>Ascomycota</taxon>
        <taxon>Pezizomycotina</taxon>
        <taxon>Dothideomycetes</taxon>
        <taxon>Dothideomycetidae</taxon>
        <taxon>Cladosporiales</taxon>
        <taxon>Cladosporiaceae</taxon>
        <taxon>Cryoendolithus</taxon>
    </lineage>
</organism>
<dbReference type="PROSITE" id="PS50890">
    <property type="entry name" value="PUA"/>
    <property type="match status" value="1"/>
</dbReference>
<dbReference type="Pfam" id="PF17832">
    <property type="entry name" value="Pre-PUA"/>
    <property type="match status" value="1"/>
</dbReference>
<dbReference type="OrthoDB" id="199771at2759"/>
<dbReference type="AlphaFoldDB" id="A0A1V8SLQ3"/>
<dbReference type="STRING" id="1507870.A0A1V8SLQ3"/>
<dbReference type="InterPro" id="IPR048248">
    <property type="entry name" value="PUA_eIF2d-like"/>
</dbReference>
<gene>
    <name evidence="3" type="ORF">B0A48_14162</name>
</gene>
<evidence type="ECO:0000259" key="2">
    <source>
        <dbReference type="PROSITE" id="PS50296"/>
    </source>
</evidence>
<dbReference type="Gene3D" id="3.10.400.20">
    <property type="match status" value="1"/>
</dbReference>
<dbReference type="GO" id="GO:0003743">
    <property type="term" value="F:translation initiation factor activity"/>
    <property type="evidence" value="ECO:0007669"/>
    <property type="project" value="InterPro"/>
</dbReference>
<dbReference type="InterPro" id="IPR039757">
    <property type="entry name" value="EIF2D"/>
</dbReference>
<dbReference type="CDD" id="cd21156">
    <property type="entry name" value="PUA_eIF2d-like"/>
    <property type="match status" value="1"/>
</dbReference>
<feature type="compositionally biased region" description="Polar residues" evidence="1">
    <location>
        <begin position="406"/>
        <end position="420"/>
    </location>
</feature>
<dbReference type="InterPro" id="IPR041366">
    <property type="entry name" value="Pre-PUA"/>
</dbReference>
<proteinExistence type="predicted"/>
<dbReference type="PROSITE" id="PS50296">
    <property type="entry name" value="SUI1"/>
    <property type="match status" value="1"/>
</dbReference>
<dbReference type="InterPro" id="IPR015947">
    <property type="entry name" value="PUA-like_sf"/>
</dbReference>
<sequence>MFKKKPTIKPLSPLRSSDRRKLADQIIADFDLAPPGADNSDSAEKKAEATAARTSLRSSLLPDNVQSARFTTTHGPELKQISGTIYVGSQDGADSRILWWQIDGRMYPSIYTLWNHPGIVPLLHTPEIVVKKLRGGADLMTPGLARGPPFPKKARKGTVVGVASLERPSVPVSVGVCEIDVSALEQVQGAKGHAMETLHWAGDEPWSYSTGARPGQEAPEEIVGWQRAIDGDDIGMEGLNIDDEDDDEGGGVPLEHSAATVNGAPSKAGIPAEENAQGEDLDEPELSQKEIDDAFRNAFLYGIHQQKTSHPHEANHGLIYPLTQSSVVSSLINPFLPAHTQRQSQQLQIKKTSWKNIKKFLKALDKEKLIKTKEKDGNETTITDIDFNDPSLASFKPYRLPKKDTGSSAQPEQAAATSSGGDDAIGQKIEIRTLLKPTRELQPLFASAPQPYYTTAEIGSAVTAYVNAESLVSATNKRLITLNPTLANAVFDGSGSLDKEVLAKGSVPRDALIDRVSKAMTSSYTIVRNGVEAKAKSGKPPKVQITLETRSGNKTVTKVSGLETYFVNPRLLADELRKTCAGATSVEALAGAAKKTEKVVEEVMVQGPQKDAVLKALEKRGVRSAWVEVNDKVKKKGGR</sequence>
<protein>
    <recommendedName>
        <fullName evidence="2">SUI1 domain-containing protein</fullName>
    </recommendedName>
</protein>
<feature type="region of interest" description="Disordered" evidence="1">
    <location>
        <begin position="398"/>
        <end position="422"/>
    </location>
</feature>
<dbReference type="PANTHER" id="PTHR12217">
    <property type="entry name" value="EUKARYOTIC TRANSLATION INITIATION FACTOR 2D"/>
    <property type="match status" value="1"/>
</dbReference>
<feature type="region of interest" description="Disordered" evidence="1">
    <location>
        <begin position="236"/>
        <end position="283"/>
    </location>
</feature>
<dbReference type="PANTHER" id="PTHR12217:SF4">
    <property type="entry name" value="EUKARYOTIC TRANSLATION INITIATION FACTOR 2D"/>
    <property type="match status" value="1"/>
</dbReference>
<feature type="domain" description="SUI1" evidence="2">
    <location>
        <begin position="543"/>
        <end position="621"/>
    </location>
</feature>
<dbReference type="InterPro" id="IPR001950">
    <property type="entry name" value="SUI1"/>
</dbReference>
<dbReference type="FunCoup" id="A0A1V8SLQ3">
    <property type="interactions" value="913"/>
</dbReference>
<name>A0A1V8SLQ3_9PEZI</name>
<dbReference type="Pfam" id="PF25304">
    <property type="entry name" value="WHD_eIF2D"/>
    <property type="match status" value="1"/>
</dbReference>
<dbReference type="InterPro" id="IPR057429">
    <property type="entry name" value="WH_eIF2D"/>
</dbReference>
<dbReference type="Pfam" id="PF01253">
    <property type="entry name" value="SUI1"/>
    <property type="match status" value="1"/>
</dbReference>
<dbReference type="InterPro" id="IPR039759">
    <property type="entry name" value="eIF2D_SUI1"/>
</dbReference>
<feature type="compositionally biased region" description="Acidic residues" evidence="1">
    <location>
        <begin position="236"/>
        <end position="249"/>
    </location>
</feature>
<dbReference type="SUPFAM" id="SSF47592">
    <property type="entry name" value="SWIB/MDM2 domain"/>
    <property type="match status" value="1"/>
</dbReference>
<comment type="caution">
    <text evidence="3">The sequence shown here is derived from an EMBL/GenBank/DDBJ whole genome shotgun (WGS) entry which is preliminary data.</text>
</comment>
<dbReference type="Pfam" id="PF26291">
    <property type="entry name" value="SWIB_eIF2D"/>
    <property type="match status" value="1"/>
</dbReference>